<evidence type="ECO:0000256" key="5">
    <source>
        <dbReference type="ARBA" id="ARBA00022827"/>
    </source>
</evidence>
<dbReference type="InterPro" id="IPR028202">
    <property type="entry name" value="Reductase_C"/>
</dbReference>
<organism evidence="11 12">
    <name type="scientific">Komagataeibacter europaeus NBRC 3261</name>
    <dbReference type="NCBI Taxonomy" id="1234669"/>
    <lineage>
        <taxon>Bacteria</taxon>
        <taxon>Pseudomonadati</taxon>
        <taxon>Pseudomonadota</taxon>
        <taxon>Alphaproteobacteria</taxon>
        <taxon>Acetobacterales</taxon>
        <taxon>Acetobacteraceae</taxon>
        <taxon>Komagataeibacter</taxon>
    </lineage>
</organism>
<comment type="caution">
    <text evidence="11">The sequence shown here is derived from an EMBL/GenBank/DDBJ whole genome shotgun (WGS) entry which is preliminary data.</text>
</comment>
<evidence type="ECO:0000313" key="12">
    <source>
        <dbReference type="Proteomes" id="UP000032675"/>
    </source>
</evidence>
<keyword evidence="8" id="KW-0411">Iron-sulfur</keyword>
<dbReference type="InterPro" id="IPR023753">
    <property type="entry name" value="FAD/NAD-binding_dom"/>
</dbReference>
<dbReference type="PRINTS" id="PR00368">
    <property type="entry name" value="FADPNR"/>
</dbReference>
<evidence type="ECO:0000313" key="11">
    <source>
        <dbReference type="EMBL" id="GAN96585.1"/>
    </source>
</evidence>
<dbReference type="Pfam" id="PF00355">
    <property type="entry name" value="Rieske"/>
    <property type="match status" value="1"/>
</dbReference>
<keyword evidence="2" id="KW-0285">Flavoprotein</keyword>
<dbReference type="InterPro" id="IPR016156">
    <property type="entry name" value="FAD/NAD-linked_Rdtase_dimer_sf"/>
</dbReference>
<dbReference type="InterPro" id="IPR036188">
    <property type="entry name" value="FAD/NAD-bd_sf"/>
</dbReference>
<dbReference type="SUPFAM" id="SSF55424">
    <property type="entry name" value="FAD/NAD-linked reductases, dimerisation (C-terminal) domain"/>
    <property type="match status" value="1"/>
</dbReference>
<dbReference type="Pfam" id="PF07992">
    <property type="entry name" value="Pyr_redox_2"/>
    <property type="match status" value="1"/>
</dbReference>
<protein>
    <submittedName>
        <fullName evidence="11">Rubredoxin-NAD(+) reductase</fullName>
    </submittedName>
</protein>
<dbReference type="PROSITE" id="PS51296">
    <property type="entry name" value="RIESKE"/>
    <property type="match status" value="1"/>
</dbReference>
<dbReference type="PANTHER" id="PTHR43557">
    <property type="entry name" value="APOPTOSIS-INDUCING FACTOR 1"/>
    <property type="match status" value="1"/>
</dbReference>
<dbReference type="InterPro" id="IPR036922">
    <property type="entry name" value="Rieske_2Fe-2S_sf"/>
</dbReference>
<dbReference type="Proteomes" id="UP000032675">
    <property type="component" value="Unassembled WGS sequence"/>
</dbReference>
<dbReference type="AlphaFoldDB" id="A0A0D6Q0S0"/>
<dbReference type="PRINTS" id="PR00411">
    <property type="entry name" value="PNDRDTASEI"/>
</dbReference>
<evidence type="ECO:0000256" key="3">
    <source>
        <dbReference type="ARBA" id="ARBA00022714"/>
    </source>
</evidence>
<dbReference type="EMBL" id="BANI01000075">
    <property type="protein sequence ID" value="GAN96585.1"/>
    <property type="molecule type" value="Genomic_DNA"/>
</dbReference>
<dbReference type="Gene3D" id="2.102.10.10">
    <property type="entry name" value="Rieske [2Fe-2S] iron-sulphur domain"/>
    <property type="match status" value="1"/>
</dbReference>
<feature type="domain" description="Rieske" evidence="10">
    <location>
        <begin position="23"/>
        <end position="118"/>
    </location>
</feature>
<dbReference type="InterPro" id="IPR017941">
    <property type="entry name" value="Rieske_2Fe-2S"/>
</dbReference>
<keyword evidence="3" id="KW-0001">2Fe-2S</keyword>
<dbReference type="SUPFAM" id="SSF50022">
    <property type="entry name" value="ISP domain"/>
    <property type="match status" value="1"/>
</dbReference>
<dbReference type="SUPFAM" id="SSF51905">
    <property type="entry name" value="FAD/NAD(P)-binding domain"/>
    <property type="match status" value="2"/>
</dbReference>
<dbReference type="Gene3D" id="3.50.50.60">
    <property type="entry name" value="FAD/NAD(P)-binding domain"/>
    <property type="match status" value="2"/>
</dbReference>
<dbReference type="GO" id="GO:0005737">
    <property type="term" value="C:cytoplasm"/>
    <property type="evidence" value="ECO:0007669"/>
    <property type="project" value="TreeGrafter"/>
</dbReference>
<gene>
    <name evidence="11" type="ORF">Geu3261_0081_002</name>
</gene>
<evidence type="ECO:0000256" key="1">
    <source>
        <dbReference type="ARBA" id="ARBA00001974"/>
    </source>
</evidence>
<dbReference type="GO" id="GO:0046872">
    <property type="term" value="F:metal ion binding"/>
    <property type="evidence" value="ECO:0007669"/>
    <property type="project" value="UniProtKB-KW"/>
</dbReference>
<keyword evidence="4" id="KW-0479">Metal-binding</keyword>
<evidence type="ECO:0000256" key="8">
    <source>
        <dbReference type="ARBA" id="ARBA00023014"/>
    </source>
</evidence>
<accession>A0A0D6Q0S0</accession>
<dbReference type="GO" id="GO:0051537">
    <property type="term" value="F:2 iron, 2 sulfur cluster binding"/>
    <property type="evidence" value="ECO:0007669"/>
    <property type="project" value="UniProtKB-KW"/>
</dbReference>
<evidence type="ECO:0000256" key="7">
    <source>
        <dbReference type="ARBA" id="ARBA00023004"/>
    </source>
</evidence>
<name>A0A0D6Q0S0_KOMEU</name>
<comment type="cofactor">
    <cofactor evidence="1">
        <name>FAD</name>
        <dbReference type="ChEBI" id="CHEBI:57692"/>
    </cofactor>
</comment>
<evidence type="ECO:0000259" key="10">
    <source>
        <dbReference type="PROSITE" id="PS51296"/>
    </source>
</evidence>
<sequence>MQQATTLPAIRNPSSPGQDSPWHDVMPLADLADAAPRRMQVGDRSFLVVRQGEQVRAFAATCPHKGAPLEQGTLCAGKLVCPWHKAVFDLNDGSLIEPLALDPLPRYPTRLVDGRIQIQPVALPLPAPVPTGFDQGVVIVGAGAAGVTAAVSLREFCFAGRITLIGDETAPPYDRTALTKTVLAEKEEGNRAPPLRPAGFYETHGIDRVVARVTAFDPASRTVELSDGRKLTGDHVVLAPGAAPRMLDVPGHDLPDVFTLRSQADAQAILATRNITDRHVVVCGGSFIGMEAAASLSQAGAKVTVVSATAVPFEKALGHEIGLRLRRLHQEKGVTYIGGHRVTAIAERGGKRQVTLDNGRILLADMVVAGLGVRPATGFVPALATAPDGGIDVDGAMQAAPHVYAAGDIARFVHQGRRMRIEHWRTAQIHGRVAARAIMKQPGRFEEIPWFWTLQFGRKLEYVGYQEPFDRVTIDGDLDAFNFMATQWNGARRVGVITAGRPRETGELVLRRTL</sequence>
<dbReference type="Gene3D" id="3.30.390.30">
    <property type="match status" value="1"/>
</dbReference>
<proteinExistence type="predicted"/>
<evidence type="ECO:0000256" key="6">
    <source>
        <dbReference type="ARBA" id="ARBA00023002"/>
    </source>
</evidence>
<keyword evidence="5" id="KW-0274">FAD</keyword>
<dbReference type="PANTHER" id="PTHR43557:SF2">
    <property type="entry name" value="RIESKE DOMAIN-CONTAINING PROTEIN-RELATED"/>
    <property type="match status" value="1"/>
</dbReference>
<feature type="region of interest" description="Disordered" evidence="9">
    <location>
        <begin position="1"/>
        <end position="23"/>
    </location>
</feature>
<reference evidence="11 12" key="1">
    <citation type="submission" date="2012-11" db="EMBL/GenBank/DDBJ databases">
        <title>Whole genome sequence of Gluconacetobacter europaeus NBRC3261.</title>
        <authorList>
            <person name="Azuma Y."/>
            <person name="Higashiura N."/>
            <person name="Hirakawa H."/>
            <person name="Matsushita K."/>
        </authorList>
    </citation>
    <scope>NUCLEOTIDE SEQUENCE [LARGE SCALE GENOMIC DNA]</scope>
    <source>
        <strain evidence="11 12">NBRC 3261</strain>
    </source>
</reference>
<feature type="compositionally biased region" description="Polar residues" evidence="9">
    <location>
        <begin position="1"/>
        <end position="18"/>
    </location>
</feature>
<dbReference type="GO" id="GO:0016651">
    <property type="term" value="F:oxidoreductase activity, acting on NAD(P)H"/>
    <property type="evidence" value="ECO:0007669"/>
    <property type="project" value="TreeGrafter"/>
</dbReference>
<keyword evidence="6" id="KW-0560">Oxidoreductase</keyword>
<dbReference type="InterPro" id="IPR050446">
    <property type="entry name" value="FAD-oxidoreductase/Apoptosis"/>
</dbReference>
<evidence type="ECO:0000256" key="4">
    <source>
        <dbReference type="ARBA" id="ARBA00022723"/>
    </source>
</evidence>
<evidence type="ECO:0000256" key="2">
    <source>
        <dbReference type="ARBA" id="ARBA00022630"/>
    </source>
</evidence>
<dbReference type="RefSeq" id="WP_048851339.1">
    <property type="nucleotide sequence ID" value="NZ_BANI01000075.1"/>
</dbReference>
<dbReference type="Pfam" id="PF14759">
    <property type="entry name" value="Reductase_C"/>
    <property type="match status" value="1"/>
</dbReference>
<evidence type="ECO:0000256" key="9">
    <source>
        <dbReference type="SAM" id="MobiDB-lite"/>
    </source>
</evidence>
<keyword evidence="7" id="KW-0408">Iron</keyword>